<evidence type="ECO:0000313" key="2">
    <source>
        <dbReference type="EMBL" id="CUM99932.1"/>
    </source>
</evidence>
<keyword evidence="1" id="KW-1133">Transmembrane helix</keyword>
<dbReference type="OrthoDB" id="2048899at2"/>
<dbReference type="Proteomes" id="UP000095390">
    <property type="component" value="Unassembled WGS sequence"/>
</dbReference>
<reference evidence="2 3" key="1">
    <citation type="submission" date="2015-09" db="EMBL/GenBank/DDBJ databases">
        <authorList>
            <consortium name="Pathogen Informatics"/>
        </authorList>
    </citation>
    <scope>NUCLEOTIDE SEQUENCE [LARGE SCALE GENOMIC DNA]</scope>
    <source>
        <strain evidence="2 3">2789STDY5834966</strain>
    </source>
</reference>
<organism evidence="2 3">
    <name type="scientific">Anaerobutyricum hallii</name>
    <dbReference type="NCBI Taxonomy" id="39488"/>
    <lineage>
        <taxon>Bacteria</taxon>
        <taxon>Bacillati</taxon>
        <taxon>Bacillota</taxon>
        <taxon>Clostridia</taxon>
        <taxon>Lachnospirales</taxon>
        <taxon>Lachnospiraceae</taxon>
        <taxon>Anaerobutyricum</taxon>
    </lineage>
</organism>
<keyword evidence="1" id="KW-0812">Transmembrane</keyword>
<protein>
    <submittedName>
        <fullName evidence="2">Uncharacterized protein</fullName>
    </submittedName>
</protein>
<feature type="transmembrane region" description="Helical" evidence="1">
    <location>
        <begin position="6"/>
        <end position="26"/>
    </location>
</feature>
<dbReference type="RefSeq" id="WP_055182879.1">
    <property type="nucleotide sequence ID" value="NZ_CAKXER010000066.1"/>
</dbReference>
<accession>A0A173TAR6</accession>
<sequence length="212" mass="24526">MSFRKILVGIFMAGIICCGIGAGVTFQEYSSFKYMGEKRIGSNKIAEKTLTENLYTDKTKKLNTSFIAYNNENENIELKTSKSVPKDKIQIKVRYDADNVKDIHIDKNLYNDDEYIGDDIYIDDDYDENSMDNVALENMTQTDESESEQKNPTSQEFFISAVGRMSDIEYVLSYKDEILKNIKERKIYNYVYPQIISVEITVNPENKNLMKI</sequence>
<proteinExistence type="predicted"/>
<dbReference type="AlphaFoldDB" id="A0A173TAR6"/>
<dbReference type="EMBL" id="CYYC01000017">
    <property type="protein sequence ID" value="CUM99932.1"/>
    <property type="molecule type" value="Genomic_DNA"/>
</dbReference>
<gene>
    <name evidence="2" type="ORF">ERS852578_01561</name>
</gene>
<keyword evidence="1" id="KW-0472">Membrane</keyword>
<name>A0A173TAR6_9FIRM</name>
<evidence type="ECO:0000313" key="3">
    <source>
        <dbReference type="Proteomes" id="UP000095390"/>
    </source>
</evidence>
<evidence type="ECO:0000256" key="1">
    <source>
        <dbReference type="SAM" id="Phobius"/>
    </source>
</evidence>